<reference evidence="9 10" key="1">
    <citation type="submission" date="2019-04" db="EMBL/GenBank/DDBJ databases">
        <title>Natronospirillum operosus gen. nov., sp. nov., a haloalkaliphilic satellite isolated from decaying biomass of laboratory culture of cyanobacterium Geitlerinema sp. and proposal of Natronospirillaceae fam. nov. and Saccharospirillaceae fam. nov.</title>
        <authorList>
            <person name="Kevbrin V."/>
            <person name="Boltyanskaya Y."/>
            <person name="Koziaeva V."/>
            <person name="Grouzdev D.S."/>
            <person name="Park M."/>
            <person name="Cho J."/>
        </authorList>
    </citation>
    <scope>NUCLEOTIDE SEQUENCE [LARGE SCALE GENOMIC DNA]</scope>
    <source>
        <strain evidence="9 10">G-116</strain>
    </source>
</reference>
<comment type="similarity">
    <text evidence="7">Belongs to the TRAP transporter large permease family.</text>
</comment>
<dbReference type="EMBL" id="SRMF01000002">
    <property type="protein sequence ID" value="TGG94188.1"/>
    <property type="molecule type" value="Genomic_DNA"/>
</dbReference>
<comment type="subunit">
    <text evidence="7">The complex comprises the extracytoplasmic solute receptor protein and the two transmembrane proteins.</text>
</comment>
<feature type="transmembrane region" description="Helical" evidence="7">
    <location>
        <begin position="267"/>
        <end position="285"/>
    </location>
</feature>
<feature type="transmembrane region" description="Helical" evidence="7">
    <location>
        <begin position="6"/>
        <end position="27"/>
    </location>
</feature>
<feature type="transmembrane region" description="Helical" evidence="7">
    <location>
        <begin position="361"/>
        <end position="378"/>
    </location>
</feature>
<feature type="transmembrane region" description="Helical" evidence="7">
    <location>
        <begin position="154"/>
        <end position="177"/>
    </location>
</feature>
<sequence length="456" mass="48740">MSIETLMVLLMFGSFMMLLLAGFPVAWSLAGIGLLFAVIGHVMVESFNADIWFNWRGSMGVLDRRIYSVVANELMVALPMFIFMGIMLDKSGIAEKLMDSLVRLFGGLRGGYAVTVVIVGVLLAASTGIIGASVVLLGMLSIGPMLKAKYDKTLAVGTACSVGTLGILVPPSIMLVLMADRMGTPAASVGRLFMGAVIPGLMLAGMYILYILIRSYMKPEFAPAPANREPVDLRAFLDVLISVVPPLALIVLVLGSIFTGVATTTEASGIGALGATLLALLYGRLNLTNFKQALYQTSRTTAFIFGIFIGATIYAAVLRSHGGDDVIRNAILGLPFGVTGTVLVILLVTFLIGFFLDWVEITLIVLPLVAPVVLSLGVDPVWFAILFAVCLQTSFLTPPVGFALFYIKGVCPPGIVTTDIYKGVAPYIVLQLIALLLIFWYAPLATWLPAEVFGRR</sequence>
<dbReference type="Pfam" id="PF06808">
    <property type="entry name" value="DctM"/>
    <property type="match status" value="1"/>
</dbReference>
<feature type="transmembrane region" description="Helical" evidence="7">
    <location>
        <begin position="300"/>
        <end position="318"/>
    </location>
</feature>
<accession>A0A4Z0WHC3</accession>
<comment type="caution">
    <text evidence="9">The sequence shown here is derived from an EMBL/GenBank/DDBJ whole genome shotgun (WGS) entry which is preliminary data.</text>
</comment>
<dbReference type="NCBIfam" id="TIGR00786">
    <property type="entry name" value="dctM"/>
    <property type="match status" value="1"/>
</dbReference>
<keyword evidence="6 7" id="KW-0472">Membrane</keyword>
<keyword evidence="3 7" id="KW-0997">Cell inner membrane</keyword>
<organism evidence="9 10">
    <name type="scientific">Natronospirillum operosum</name>
    <dbReference type="NCBI Taxonomy" id="2759953"/>
    <lineage>
        <taxon>Bacteria</taxon>
        <taxon>Pseudomonadati</taxon>
        <taxon>Pseudomonadota</taxon>
        <taxon>Gammaproteobacteria</taxon>
        <taxon>Oceanospirillales</taxon>
        <taxon>Natronospirillaceae</taxon>
        <taxon>Natronospirillum</taxon>
    </lineage>
</organism>
<dbReference type="PANTHER" id="PTHR33362">
    <property type="entry name" value="SIALIC ACID TRAP TRANSPORTER PERMEASE PROTEIN SIAT-RELATED"/>
    <property type="match status" value="1"/>
</dbReference>
<dbReference type="PANTHER" id="PTHR33362:SF7">
    <property type="entry name" value="SLL1103 PROTEIN"/>
    <property type="match status" value="1"/>
</dbReference>
<gene>
    <name evidence="9" type="ORF">E4656_08445</name>
</gene>
<feature type="transmembrane region" description="Helical" evidence="7">
    <location>
        <begin position="189"/>
        <end position="213"/>
    </location>
</feature>
<feature type="domain" description="TRAP C4-dicarboxylate transport system permease DctM subunit" evidence="8">
    <location>
        <begin position="12"/>
        <end position="441"/>
    </location>
</feature>
<feature type="transmembrane region" description="Helical" evidence="7">
    <location>
        <begin position="34"/>
        <end position="53"/>
    </location>
</feature>
<evidence type="ECO:0000256" key="1">
    <source>
        <dbReference type="ARBA" id="ARBA00004429"/>
    </source>
</evidence>
<keyword evidence="10" id="KW-1185">Reference proteome</keyword>
<feature type="transmembrane region" description="Helical" evidence="7">
    <location>
        <begin position="385"/>
        <end position="407"/>
    </location>
</feature>
<proteinExistence type="inferred from homology"/>
<feature type="transmembrane region" description="Helical" evidence="7">
    <location>
        <begin position="330"/>
        <end position="355"/>
    </location>
</feature>
<evidence type="ECO:0000313" key="10">
    <source>
        <dbReference type="Proteomes" id="UP000297475"/>
    </source>
</evidence>
<comment type="function">
    <text evidence="7">Part of the tripartite ATP-independent periplasmic (TRAP) transport system.</text>
</comment>
<evidence type="ECO:0000259" key="8">
    <source>
        <dbReference type="Pfam" id="PF06808"/>
    </source>
</evidence>
<evidence type="ECO:0000256" key="5">
    <source>
        <dbReference type="ARBA" id="ARBA00022989"/>
    </source>
</evidence>
<feature type="transmembrane region" description="Helical" evidence="7">
    <location>
        <begin position="65"/>
        <end position="88"/>
    </location>
</feature>
<comment type="subcellular location">
    <subcellularLocation>
        <location evidence="1 7">Cell inner membrane</location>
        <topology evidence="1 7">Multi-pass membrane protein</topology>
    </subcellularLocation>
</comment>
<evidence type="ECO:0000256" key="4">
    <source>
        <dbReference type="ARBA" id="ARBA00022692"/>
    </source>
</evidence>
<dbReference type="RefSeq" id="WP_135482756.1">
    <property type="nucleotide sequence ID" value="NZ_SRMF01000002.1"/>
</dbReference>
<keyword evidence="5 7" id="KW-1133">Transmembrane helix</keyword>
<evidence type="ECO:0000256" key="2">
    <source>
        <dbReference type="ARBA" id="ARBA00022475"/>
    </source>
</evidence>
<dbReference type="GO" id="GO:0022857">
    <property type="term" value="F:transmembrane transporter activity"/>
    <property type="evidence" value="ECO:0007669"/>
    <property type="project" value="UniProtKB-UniRule"/>
</dbReference>
<keyword evidence="2" id="KW-1003">Cell membrane</keyword>
<evidence type="ECO:0000256" key="3">
    <source>
        <dbReference type="ARBA" id="ARBA00022519"/>
    </source>
</evidence>
<keyword evidence="7" id="KW-0813">Transport</keyword>
<dbReference type="InterPro" id="IPR010656">
    <property type="entry name" value="DctM"/>
</dbReference>
<feature type="transmembrane region" description="Helical" evidence="7">
    <location>
        <begin position="233"/>
        <end position="255"/>
    </location>
</feature>
<evidence type="ECO:0000256" key="7">
    <source>
        <dbReference type="RuleBase" id="RU369079"/>
    </source>
</evidence>
<name>A0A4Z0WHC3_9GAMM</name>
<evidence type="ECO:0000313" key="9">
    <source>
        <dbReference type="EMBL" id="TGG94188.1"/>
    </source>
</evidence>
<feature type="transmembrane region" description="Helical" evidence="7">
    <location>
        <begin position="109"/>
        <end position="142"/>
    </location>
</feature>
<feature type="transmembrane region" description="Helical" evidence="7">
    <location>
        <begin position="427"/>
        <end position="448"/>
    </location>
</feature>
<dbReference type="OrthoDB" id="9796052at2"/>
<dbReference type="GO" id="GO:0005886">
    <property type="term" value="C:plasma membrane"/>
    <property type="evidence" value="ECO:0007669"/>
    <property type="project" value="UniProtKB-SubCell"/>
</dbReference>
<evidence type="ECO:0000256" key="6">
    <source>
        <dbReference type="ARBA" id="ARBA00023136"/>
    </source>
</evidence>
<dbReference type="InterPro" id="IPR004681">
    <property type="entry name" value="TRAP_DctM"/>
</dbReference>
<protein>
    <recommendedName>
        <fullName evidence="7">TRAP transporter large permease protein</fullName>
    </recommendedName>
</protein>
<dbReference type="AlphaFoldDB" id="A0A4Z0WHC3"/>
<keyword evidence="4 7" id="KW-0812">Transmembrane</keyword>
<dbReference type="Proteomes" id="UP000297475">
    <property type="component" value="Unassembled WGS sequence"/>
</dbReference>